<accession>A0AC61QI12</accession>
<evidence type="ECO:0000313" key="2">
    <source>
        <dbReference type="Proteomes" id="UP000294588"/>
    </source>
</evidence>
<dbReference type="EMBL" id="SMOG01000023">
    <property type="protein sequence ID" value="TDF72610.1"/>
    <property type="molecule type" value="Genomic_DNA"/>
</dbReference>
<name>A0AC61QI12_9BACT</name>
<evidence type="ECO:0000313" key="1">
    <source>
        <dbReference type="EMBL" id="TDF72610.1"/>
    </source>
</evidence>
<keyword evidence="2" id="KW-1185">Reference proteome</keyword>
<comment type="caution">
    <text evidence="1">The sequence shown here is derived from an EMBL/GenBank/DDBJ whole genome shotgun (WGS) entry which is preliminary data.</text>
</comment>
<sequence>MKKSYIFVFISLAMLIITSLSAEVTIPYLSEYLYSYPSTIYKGATAPFNWTKDDYLKAGGLLLTGGMLYLEDEYLRDLYQRNRIESVDDIFTVFEVFGNAKYMFPALGVMTLSGYCLKSDKTVETGLLSIKSAVLAQGLTLSLKIITQRPRPETEEGKEFWSTGSFSLHNDSFPSAHSTLVWSLAPIFAEQYKENKWVPPLSYTIAILTSCSRLNDDKHWSSDVFIGSIIGYFTAQLVLKDTPRLTFNFSPYLSGIGFCYEF</sequence>
<reference evidence="1" key="1">
    <citation type="submission" date="2019-03" db="EMBL/GenBank/DDBJ databases">
        <title>Candidatus Syntrophosphaera thermopropionivorans: a novel player in syntrophic propionate oxidation during anaerobic digestion.</title>
        <authorList>
            <person name="Dyksma S."/>
        </authorList>
    </citation>
    <scope>NUCLEOTIDE SEQUENCE</scope>
    <source>
        <strain evidence="1">W5</strain>
    </source>
</reference>
<proteinExistence type="predicted"/>
<dbReference type="Proteomes" id="UP000294588">
    <property type="component" value="Unassembled WGS sequence"/>
</dbReference>
<protein>
    <submittedName>
        <fullName evidence="1">Phosphatase PAP2 family protein</fullName>
    </submittedName>
</protein>
<gene>
    <name evidence="1" type="ORF">E0946_06255</name>
</gene>
<organism evidence="1 2">
    <name type="scientific">Candidatus Syntrophosphaera thermopropionivorans</name>
    <dbReference type="NCBI Taxonomy" id="2593015"/>
    <lineage>
        <taxon>Bacteria</taxon>
        <taxon>Pseudomonadati</taxon>
        <taxon>Candidatus Cloacimonadota</taxon>
        <taxon>Candidatus Cloacimonadia</taxon>
        <taxon>Candidatus Cloacimonadales</taxon>
        <taxon>Candidatus Cloacimonadaceae</taxon>
        <taxon>Candidatus Syntrophosphaera</taxon>
    </lineage>
</organism>